<evidence type="ECO:0000313" key="1">
    <source>
        <dbReference type="EMBL" id="WAN70208.1"/>
    </source>
</evidence>
<sequence length="105" mass="11856">MPILQVRPVANLIRQGQVSTNLQPSTLAKRPRYANNLQFSTLAKKPRYANNIQHSTLAKRPRYANNLQPSSTFNSQQALITEVHTVASQAHRCTQLQFDGTPHHQ</sequence>
<accession>A0A9Q9SV45</accession>
<name>A0A9Q9SV45_MOOP1</name>
<dbReference type="Proteomes" id="UP000176944">
    <property type="component" value="Chromosome"/>
</dbReference>
<gene>
    <name evidence="1" type="ORF">BJP36_39835</name>
</gene>
<organism evidence="1">
    <name type="scientific">Moorena producens (strain JHB)</name>
    <dbReference type="NCBI Taxonomy" id="1454205"/>
    <lineage>
        <taxon>Bacteria</taxon>
        <taxon>Bacillati</taxon>
        <taxon>Cyanobacteriota</taxon>
        <taxon>Cyanophyceae</taxon>
        <taxon>Coleofasciculales</taxon>
        <taxon>Coleofasciculaceae</taxon>
        <taxon>Moorena</taxon>
    </lineage>
</organism>
<dbReference type="EMBL" id="CP017708">
    <property type="protein sequence ID" value="WAN70208.1"/>
    <property type="molecule type" value="Genomic_DNA"/>
</dbReference>
<reference evidence="1" key="2">
    <citation type="submission" date="2022-10" db="EMBL/GenBank/DDBJ databases">
        <authorList>
            <person name="Ngo T.-E."/>
        </authorList>
    </citation>
    <scope>NUCLEOTIDE SEQUENCE</scope>
    <source>
        <strain evidence="1">JHB</strain>
    </source>
</reference>
<dbReference type="AlphaFoldDB" id="A0A9Q9SV45"/>
<proteinExistence type="predicted"/>
<protein>
    <submittedName>
        <fullName evidence="1">Uncharacterized protein</fullName>
    </submittedName>
</protein>
<reference evidence="1" key="1">
    <citation type="journal article" date="2017" name="Proc. Natl. Acad. Sci. U.S.A.">
        <title>Comparative genomics uncovers the prolific and distinctive metabolic potential of the cyanobacterial genus Moorea.</title>
        <authorList>
            <person name="Leao T."/>
            <person name="Castelao G."/>
            <person name="Korobeynikov A."/>
            <person name="Monroe E.A."/>
            <person name="Podell S."/>
            <person name="Glukhov E."/>
            <person name="Allen E.E."/>
            <person name="Gerwick W.H."/>
            <person name="Gerwick L."/>
        </authorList>
    </citation>
    <scope>NUCLEOTIDE SEQUENCE</scope>
    <source>
        <strain evidence="1">JHB</strain>
    </source>
</reference>